<dbReference type="PANTHER" id="PTHR14624">
    <property type="entry name" value="DFG10 PROTEIN"/>
    <property type="match status" value="1"/>
</dbReference>
<evidence type="ECO:0000313" key="9">
    <source>
        <dbReference type="Proteomes" id="UP001140949"/>
    </source>
</evidence>
<feature type="transmembrane region" description="Helical" evidence="6">
    <location>
        <begin position="273"/>
        <end position="291"/>
    </location>
</feature>
<evidence type="ECO:0000256" key="6">
    <source>
        <dbReference type="SAM" id="Phobius"/>
    </source>
</evidence>
<sequence>MSSFVAAAPFFRFLTGLGFVNLLRLAWIAAILPILISSLPIKPLQFLHRTLSSFAARGKTSSSSSLAVPQRFFLHFYILAFALTALLALPAWFYACGREDRPFLAGRTPFLLLLMECQVARRLYETVYVFRYGPSARMHVLGYLAGLFFYTAAPLSVGGTFAMDAVRYAGGQIGEFIVNGQQQKPIFGLNWWEVLKPLANLGWCQWIGFGIFMWGWLHQLLCHAILGSLREDRRADEYVIPHGDWFEYVSCPHYFAEIVIYAGILVASGGSDITLWLLFMFVVANLVFAAAETQRWYCRKFDNYPQSRRAIIPFIY</sequence>
<comment type="pathway">
    <text evidence="2">Protein modification; protein glycosylation.</text>
</comment>
<feature type="transmembrane region" description="Helical" evidence="6">
    <location>
        <begin position="206"/>
        <end position="226"/>
    </location>
</feature>
<dbReference type="Proteomes" id="UP001140949">
    <property type="component" value="Unassembled WGS sequence"/>
</dbReference>
<comment type="subcellular location">
    <subcellularLocation>
        <location evidence="1">Endomembrane system</location>
        <topology evidence="1">Multi-pass membrane protein</topology>
    </subcellularLocation>
</comment>
<dbReference type="Gene3D" id="1.20.120.1630">
    <property type="match status" value="1"/>
</dbReference>
<evidence type="ECO:0000256" key="1">
    <source>
        <dbReference type="ARBA" id="ARBA00004127"/>
    </source>
</evidence>
<gene>
    <name evidence="8" type="ORF">M6B38_404350</name>
</gene>
<dbReference type="GO" id="GO:0005783">
    <property type="term" value="C:endoplasmic reticulum"/>
    <property type="evidence" value="ECO:0007669"/>
    <property type="project" value="TreeGrafter"/>
</dbReference>
<proteinExistence type="predicted"/>
<accession>A0AAX6FRA8</accession>
<keyword evidence="3 6" id="KW-0812">Transmembrane</keyword>
<dbReference type="AlphaFoldDB" id="A0AAX6FRA8"/>
<feature type="transmembrane region" description="Helical" evidence="6">
    <location>
        <begin position="246"/>
        <end position="267"/>
    </location>
</feature>
<evidence type="ECO:0000256" key="5">
    <source>
        <dbReference type="ARBA" id="ARBA00023136"/>
    </source>
</evidence>
<reference evidence="8" key="1">
    <citation type="journal article" date="2023" name="GigaByte">
        <title>Genome assembly of the bearded iris, Iris pallida Lam.</title>
        <authorList>
            <person name="Bruccoleri R.E."/>
            <person name="Oakeley E.J."/>
            <person name="Faust A.M.E."/>
            <person name="Altorfer M."/>
            <person name="Dessus-Babus S."/>
            <person name="Burckhardt D."/>
            <person name="Oertli M."/>
            <person name="Naumann U."/>
            <person name="Petersen F."/>
            <person name="Wong J."/>
        </authorList>
    </citation>
    <scope>NUCLEOTIDE SEQUENCE</scope>
    <source>
        <strain evidence="8">GSM-AAB239-AS_SAM_17_03QT</strain>
    </source>
</reference>
<feature type="domain" description="3-oxo-5-alpha-steroid 4-dehydrogenase C-terminal" evidence="7">
    <location>
        <begin position="191"/>
        <end position="316"/>
    </location>
</feature>
<dbReference type="GO" id="GO:0003865">
    <property type="term" value="F:3-oxo-5-alpha-steroid 4-dehydrogenase activity"/>
    <property type="evidence" value="ECO:0007669"/>
    <property type="project" value="TreeGrafter"/>
</dbReference>
<evidence type="ECO:0000259" key="7">
    <source>
        <dbReference type="Pfam" id="PF02544"/>
    </source>
</evidence>
<feature type="transmembrane region" description="Helical" evidence="6">
    <location>
        <begin position="12"/>
        <end position="36"/>
    </location>
</feature>
<feature type="transmembrane region" description="Helical" evidence="6">
    <location>
        <begin position="72"/>
        <end position="95"/>
    </location>
</feature>
<evidence type="ECO:0000313" key="8">
    <source>
        <dbReference type="EMBL" id="KAJ6818929.1"/>
    </source>
</evidence>
<dbReference type="PROSITE" id="PS50244">
    <property type="entry name" value="S5A_REDUCTASE"/>
    <property type="match status" value="1"/>
</dbReference>
<reference evidence="8" key="2">
    <citation type="submission" date="2023-04" db="EMBL/GenBank/DDBJ databases">
        <authorList>
            <person name="Bruccoleri R.E."/>
            <person name="Oakeley E.J."/>
            <person name="Faust A.-M."/>
            <person name="Dessus-Babus S."/>
            <person name="Altorfer M."/>
            <person name="Burckhardt D."/>
            <person name="Oertli M."/>
            <person name="Naumann U."/>
            <person name="Petersen F."/>
            <person name="Wong J."/>
        </authorList>
    </citation>
    <scope>NUCLEOTIDE SEQUENCE</scope>
    <source>
        <strain evidence="8">GSM-AAB239-AS_SAM_17_03QT</strain>
        <tissue evidence="8">Leaf</tissue>
    </source>
</reference>
<dbReference type="InterPro" id="IPR001104">
    <property type="entry name" value="3-oxo-5_a-steroid_4-DH_C"/>
</dbReference>
<dbReference type="GO" id="GO:0016095">
    <property type="term" value="P:polyprenol catabolic process"/>
    <property type="evidence" value="ECO:0007669"/>
    <property type="project" value="TreeGrafter"/>
</dbReference>
<dbReference type="EMBL" id="JANAVB010026799">
    <property type="protein sequence ID" value="KAJ6818929.1"/>
    <property type="molecule type" value="Genomic_DNA"/>
</dbReference>
<evidence type="ECO:0000256" key="2">
    <source>
        <dbReference type="ARBA" id="ARBA00004922"/>
    </source>
</evidence>
<dbReference type="Pfam" id="PF02544">
    <property type="entry name" value="Steroid_dh"/>
    <property type="match status" value="1"/>
</dbReference>
<name>A0AAX6FRA8_IRIPA</name>
<dbReference type="InterPro" id="IPR039698">
    <property type="entry name" value="Dfg10/SRD5A3"/>
</dbReference>
<keyword evidence="4 6" id="KW-1133">Transmembrane helix</keyword>
<dbReference type="GO" id="GO:0006488">
    <property type="term" value="P:dolichol-linked oligosaccharide biosynthetic process"/>
    <property type="evidence" value="ECO:0007669"/>
    <property type="project" value="InterPro"/>
</dbReference>
<comment type="caution">
    <text evidence="8">The sequence shown here is derived from an EMBL/GenBank/DDBJ whole genome shotgun (WGS) entry which is preliminary data.</text>
</comment>
<organism evidence="8 9">
    <name type="scientific">Iris pallida</name>
    <name type="common">Sweet iris</name>
    <dbReference type="NCBI Taxonomy" id="29817"/>
    <lineage>
        <taxon>Eukaryota</taxon>
        <taxon>Viridiplantae</taxon>
        <taxon>Streptophyta</taxon>
        <taxon>Embryophyta</taxon>
        <taxon>Tracheophyta</taxon>
        <taxon>Spermatophyta</taxon>
        <taxon>Magnoliopsida</taxon>
        <taxon>Liliopsida</taxon>
        <taxon>Asparagales</taxon>
        <taxon>Iridaceae</taxon>
        <taxon>Iridoideae</taxon>
        <taxon>Irideae</taxon>
        <taxon>Iris</taxon>
    </lineage>
</organism>
<feature type="transmembrane region" description="Helical" evidence="6">
    <location>
        <begin position="140"/>
        <end position="162"/>
    </location>
</feature>
<dbReference type="PANTHER" id="PTHR14624:SF0">
    <property type="entry name" value="POLYPRENOL REDUCTASE"/>
    <property type="match status" value="1"/>
</dbReference>
<keyword evidence="5 6" id="KW-0472">Membrane</keyword>
<protein>
    <submittedName>
        <fullName evidence="8">Polyprenol reductase 1-like</fullName>
    </submittedName>
</protein>
<evidence type="ECO:0000256" key="3">
    <source>
        <dbReference type="ARBA" id="ARBA00022692"/>
    </source>
</evidence>
<keyword evidence="9" id="KW-1185">Reference proteome</keyword>
<evidence type="ECO:0000256" key="4">
    <source>
        <dbReference type="ARBA" id="ARBA00022989"/>
    </source>
</evidence>